<gene>
    <name evidence="2" type="ORF">GOBAR_AA07031</name>
</gene>
<name>A0A2P5YD70_GOSBA</name>
<dbReference type="Proteomes" id="UP000239757">
    <property type="component" value="Unassembled WGS sequence"/>
</dbReference>
<dbReference type="SUPFAM" id="SSF75304">
    <property type="entry name" value="Amidase signature (AS) enzymes"/>
    <property type="match status" value="1"/>
</dbReference>
<dbReference type="InterPro" id="IPR023631">
    <property type="entry name" value="Amidase_dom"/>
</dbReference>
<dbReference type="Gene3D" id="3.90.1300.10">
    <property type="entry name" value="Amidase signature (AS) domain"/>
    <property type="match status" value="1"/>
</dbReference>
<dbReference type="PANTHER" id="PTHR42678">
    <property type="entry name" value="AMIDASE"/>
    <property type="match status" value="1"/>
</dbReference>
<organism evidence="2 3">
    <name type="scientific">Gossypium barbadense</name>
    <name type="common">Sea Island cotton</name>
    <name type="synonym">Hibiscus barbadensis</name>
    <dbReference type="NCBI Taxonomy" id="3634"/>
    <lineage>
        <taxon>Eukaryota</taxon>
        <taxon>Viridiplantae</taxon>
        <taxon>Streptophyta</taxon>
        <taxon>Embryophyta</taxon>
        <taxon>Tracheophyta</taxon>
        <taxon>Spermatophyta</taxon>
        <taxon>Magnoliopsida</taxon>
        <taxon>eudicotyledons</taxon>
        <taxon>Gunneridae</taxon>
        <taxon>Pentapetalae</taxon>
        <taxon>rosids</taxon>
        <taxon>malvids</taxon>
        <taxon>Malvales</taxon>
        <taxon>Malvaceae</taxon>
        <taxon>Malvoideae</taxon>
        <taxon>Gossypium</taxon>
    </lineage>
</organism>
<dbReference type="OrthoDB" id="566138at2759"/>
<proteinExistence type="predicted"/>
<feature type="domain" description="Amidase" evidence="1">
    <location>
        <begin position="11"/>
        <end position="66"/>
    </location>
</feature>
<accession>A0A2P5YD70</accession>
<sequence length="82" mass="8780">MRLTERKAKAPGSLSGLHGLPILLKDNIATKDKMNTAAGVVSKLRKAVAIILGKVSLSEWPHFRNGSVPSGWCARTGQEKVS</sequence>
<evidence type="ECO:0000259" key="1">
    <source>
        <dbReference type="Pfam" id="PF01425"/>
    </source>
</evidence>
<evidence type="ECO:0000313" key="2">
    <source>
        <dbReference type="EMBL" id="PPS13550.1"/>
    </source>
</evidence>
<dbReference type="PANTHER" id="PTHR42678:SF40">
    <property type="entry name" value="AMIDASE DOMAIN-CONTAINING PROTEIN"/>
    <property type="match status" value="1"/>
</dbReference>
<evidence type="ECO:0000313" key="3">
    <source>
        <dbReference type="Proteomes" id="UP000239757"/>
    </source>
</evidence>
<reference evidence="2 3" key="1">
    <citation type="submission" date="2015-01" db="EMBL/GenBank/DDBJ databases">
        <title>Genome of allotetraploid Gossypium barbadense reveals genomic plasticity and fiber elongation in cotton evolution.</title>
        <authorList>
            <person name="Chen X."/>
            <person name="Liu X."/>
            <person name="Zhao B."/>
            <person name="Zheng H."/>
            <person name="Hu Y."/>
            <person name="Lu G."/>
            <person name="Yang C."/>
            <person name="Chen J."/>
            <person name="Shan C."/>
            <person name="Zhang L."/>
            <person name="Zhou Y."/>
            <person name="Wang L."/>
            <person name="Guo W."/>
            <person name="Bai Y."/>
            <person name="Ruan J."/>
            <person name="Shangguan X."/>
            <person name="Mao Y."/>
            <person name="Jiang J."/>
            <person name="Zhu Y."/>
            <person name="Lei J."/>
            <person name="Kang H."/>
            <person name="Chen S."/>
            <person name="He X."/>
            <person name="Wang R."/>
            <person name="Wang Y."/>
            <person name="Chen J."/>
            <person name="Wang L."/>
            <person name="Yu S."/>
            <person name="Wang B."/>
            <person name="Wei J."/>
            <person name="Song S."/>
            <person name="Lu X."/>
            <person name="Gao Z."/>
            <person name="Gu W."/>
            <person name="Deng X."/>
            <person name="Ma D."/>
            <person name="Wang S."/>
            <person name="Liang W."/>
            <person name="Fang L."/>
            <person name="Cai C."/>
            <person name="Zhu X."/>
            <person name="Zhou B."/>
            <person name="Zhang Y."/>
            <person name="Chen Z."/>
            <person name="Xu S."/>
            <person name="Zhu R."/>
            <person name="Wang S."/>
            <person name="Zhang T."/>
            <person name="Zhao G."/>
        </authorList>
    </citation>
    <scope>NUCLEOTIDE SEQUENCE [LARGE SCALE GENOMIC DNA]</scope>
    <source>
        <strain evidence="3">cv. Xinhai21</strain>
        <tissue evidence="2">Leaf</tissue>
    </source>
</reference>
<dbReference type="Pfam" id="PF01425">
    <property type="entry name" value="Amidase"/>
    <property type="match status" value="1"/>
</dbReference>
<dbReference type="EMBL" id="KZ663336">
    <property type="protein sequence ID" value="PPS13550.1"/>
    <property type="molecule type" value="Genomic_DNA"/>
</dbReference>
<protein>
    <recommendedName>
        <fullName evidence="1">Amidase domain-containing protein</fullName>
    </recommendedName>
</protein>
<dbReference type="AlphaFoldDB" id="A0A2P5YD70"/>
<dbReference type="InterPro" id="IPR036928">
    <property type="entry name" value="AS_sf"/>
</dbReference>